<accession>A0A3N0A863</accession>
<gene>
    <name evidence="9" type="ORF">E5982_08990</name>
    <name evidence="8" type="ORF">FHR31_001543</name>
</gene>
<protein>
    <submittedName>
        <fullName evidence="9">Dimethyl sulfoxide reductase subunit A</fullName>
    </submittedName>
    <submittedName>
        <fullName evidence="8">DmsA/YnfE family anaerobic dimethyl sulfoxide reductase A subunit</fullName>
    </submittedName>
</protein>
<evidence type="ECO:0000256" key="1">
    <source>
        <dbReference type="ARBA" id="ARBA00010312"/>
    </source>
</evidence>
<name>A0A3N0A863_9ACTN</name>
<dbReference type="PANTHER" id="PTHR43742:SF3">
    <property type="entry name" value="DIMETHYL SULFOXIDE REDUCTASE DMSA"/>
    <property type="match status" value="1"/>
</dbReference>
<feature type="domain" description="4Fe-4S Mo/W bis-MGD-type" evidence="7">
    <location>
        <begin position="48"/>
        <end position="107"/>
    </location>
</feature>
<proteinExistence type="inferred from homology"/>
<evidence type="ECO:0000313" key="9">
    <source>
        <dbReference type="EMBL" id="TJW09654.1"/>
    </source>
</evidence>
<dbReference type="OrthoDB" id="7376058at2"/>
<dbReference type="InterPro" id="IPR006963">
    <property type="entry name" value="Mopterin_OxRdtase_4Fe-4S_dom"/>
</dbReference>
<dbReference type="GO" id="GO:0051539">
    <property type="term" value="F:4 iron, 4 sulfur cluster binding"/>
    <property type="evidence" value="ECO:0007669"/>
    <property type="project" value="InterPro"/>
</dbReference>
<dbReference type="InterPro" id="IPR006656">
    <property type="entry name" value="Mopterin_OxRdtase"/>
</dbReference>
<reference evidence="8 11" key="2">
    <citation type="submission" date="2020-08" db="EMBL/GenBank/DDBJ databases">
        <title>Sequencing the genomes of 1000 actinobacteria strains.</title>
        <authorList>
            <person name="Klenk H.-P."/>
        </authorList>
    </citation>
    <scope>NUCLEOTIDE SEQUENCE [LARGE SCALE GENOMIC DNA]</scope>
    <source>
        <strain evidence="8 11">DSM 22242</strain>
    </source>
</reference>
<dbReference type="Gene3D" id="2.40.40.20">
    <property type="match status" value="1"/>
</dbReference>
<dbReference type="PROSITE" id="PS51257">
    <property type="entry name" value="PROKAR_LIPOPROTEIN"/>
    <property type="match status" value="1"/>
</dbReference>
<dbReference type="GO" id="GO:0009389">
    <property type="term" value="F:dimethyl sulfoxide reductase activity"/>
    <property type="evidence" value="ECO:0007669"/>
    <property type="project" value="InterPro"/>
</dbReference>
<evidence type="ECO:0000313" key="8">
    <source>
        <dbReference type="EMBL" id="MBB3171717.1"/>
    </source>
</evidence>
<dbReference type="InterPro" id="IPR009010">
    <property type="entry name" value="Asp_de-COase-like_dom_sf"/>
</dbReference>
<dbReference type="GO" id="GO:0009061">
    <property type="term" value="P:anaerobic respiration"/>
    <property type="evidence" value="ECO:0007669"/>
    <property type="project" value="TreeGrafter"/>
</dbReference>
<dbReference type="Gene3D" id="2.20.25.90">
    <property type="entry name" value="ADC-like domains"/>
    <property type="match status" value="1"/>
</dbReference>
<dbReference type="InterPro" id="IPR006311">
    <property type="entry name" value="TAT_signal"/>
</dbReference>
<evidence type="ECO:0000313" key="10">
    <source>
        <dbReference type="Proteomes" id="UP000309454"/>
    </source>
</evidence>
<sequence>MENRSVMTRRGFTAAMAAVGSAVGIGCLSSVQGGTLKPAKAVAETAEEKVVWSQCNVNCGGRCIFRHHVKDGRIIYTETDNLGNPNEHQARACLRGRTYRHWVNSPDRLLYPMKRVGKRGSGEFERISWDEAIDTIAQQIQKTIDSYGNEAIFIHKGTGKYTAIGTDDTKTGMLPQRLFATLGGYLDYRGSYSIGAMQGYSPFMFGATYNPLDNVGASSVSEAENADLMVLFGYSAADTRMGGANGVWDMVKVRDSGTEIIQIDPRMNEQCSGFGDEWIPIRTGTDGALASAIAHELIVNDAVDLDFLHTYCVGYDEETMPESAKGKNRSYKDYIMGTGYDMVEKTPEWAEVITTIPAAQIRVLADRIAKADRLFVSQGWSVQRHSAGETNMMAICMIPILTGQLGLPGTNTGISMAAQVAQPLVGSIPQPENPVKTSIPVYQWLNAIDHGEDMTTTNAYVLGADKLKTGIKFFWSFAGNGITNQHGDINLVHDILQDESKCEFIVCHDIMMTDSCKYADIILPDAMVAESMGLSTNGYAEYYNGVTLAMPAQEAPGEARLAYDVYAEIADKFGKKEEFTEGLSHDEWIERIYNEGRANNPDMPSFEEMKTVGVYRFDLPSQIGLKDFRDDPIANPLSTPSGKIEIYSEQLAEMAETWDIAEGDAITPIPSFEPGYEGYGSVTEEYPLYCAQFHYKARTHSCYSNVPEIAAVARQQIWINPQDANPREISEGDICAVKSPHGEIRIEAHVTNRVIPGCVFIPQGAWHDADMFGDRVDHGGCYNTLLGYHPTPVAKQTNSNAVIAQVTKA</sequence>
<comment type="similarity">
    <text evidence="1">Belongs to the prokaryotic molybdopterin-containing oxidoreductase family.</text>
</comment>
<dbReference type="EMBL" id="JACHYA010000005">
    <property type="protein sequence ID" value="MBB3171717.1"/>
    <property type="molecule type" value="Genomic_DNA"/>
</dbReference>
<evidence type="ECO:0000256" key="3">
    <source>
        <dbReference type="ARBA" id="ARBA00022729"/>
    </source>
</evidence>
<dbReference type="InterPro" id="IPR050612">
    <property type="entry name" value="Prok_Mopterin_Oxidored"/>
</dbReference>
<keyword evidence="2" id="KW-0479">Metal-binding</keyword>
<keyword evidence="10" id="KW-1185">Reference proteome</keyword>
<dbReference type="Pfam" id="PF04879">
    <property type="entry name" value="Molybdop_Fe4S4"/>
    <property type="match status" value="1"/>
</dbReference>
<keyword evidence="3" id="KW-0732">Signal</keyword>
<evidence type="ECO:0000256" key="4">
    <source>
        <dbReference type="ARBA" id="ARBA00023002"/>
    </source>
</evidence>
<evidence type="ECO:0000256" key="5">
    <source>
        <dbReference type="ARBA" id="ARBA00023004"/>
    </source>
</evidence>
<dbReference type="PROSITE" id="PS51669">
    <property type="entry name" value="4FE4S_MOW_BIS_MGD"/>
    <property type="match status" value="1"/>
</dbReference>
<comment type="caution">
    <text evidence="8">The sequence shown here is derived from an EMBL/GenBank/DDBJ whole genome shotgun (WGS) entry which is preliminary data.</text>
</comment>
<dbReference type="Proteomes" id="UP000530850">
    <property type="component" value="Unassembled WGS sequence"/>
</dbReference>
<evidence type="ECO:0000313" key="11">
    <source>
        <dbReference type="Proteomes" id="UP000530850"/>
    </source>
</evidence>
<dbReference type="Gene3D" id="3.40.228.10">
    <property type="entry name" value="Dimethylsulfoxide Reductase, domain 2"/>
    <property type="match status" value="1"/>
</dbReference>
<evidence type="ECO:0000256" key="2">
    <source>
        <dbReference type="ARBA" id="ARBA00022723"/>
    </source>
</evidence>
<dbReference type="RefSeq" id="WP_123186133.1">
    <property type="nucleotide sequence ID" value="NZ_CAOKAH010000007.1"/>
</dbReference>
<dbReference type="GO" id="GO:0030151">
    <property type="term" value="F:molybdenum ion binding"/>
    <property type="evidence" value="ECO:0007669"/>
    <property type="project" value="InterPro"/>
</dbReference>
<dbReference type="EMBL" id="SSTM01000008">
    <property type="protein sequence ID" value="TJW09654.1"/>
    <property type="molecule type" value="Genomic_DNA"/>
</dbReference>
<dbReference type="PROSITE" id="PS51318">
    <property type="entry name" value="TAT"/>
    <property type="match status" value="1"/>
</dbReference>
<organism evidence="8 11">
    <name type="scientific">Parvibacter caecicola</name>
    <dbReference type="NCBI Taxonomy" id="747645"/>
    <lineage>
        <taxon>Bacteria</taxon>
        <taxon>Bacillati</taxon>
        <taxon>Actinomycetota</taxon>
        <taxon>Coriobacteriia</taxon>
        <taxon>Coriobacteriales</taxon>
        <taxon>Coriobacteriaceae</taxon>
        <taxon>Parvibacter</taxon>
    </lineage>
</organism>
<dbReference type="Pfam" id="PF00384">
    <property type="entry name" value="Molybdopterin"/>
    <property type="match status" value="1"/>
</dbReference>
<dbReference type="Pfam" id="PF01568">
    <property type="entry name" value="Molydop_binding"/>
    <property type="match status" value="1"/>
</dbReference>
<dbReference type="PANTHER" id="PTHR43742">
    <property type="entry name" value="TRIMETHYLAMINE-N-OXIDE REDUCTASE"/>
    <property type="match status" value="1"/>
</dbReference>
<keyword evidence="6" id="KW-0411">Iron-sulfur</keyword>
<dbReference type="GO" id="GO:0043546">
    <property type="term" value="F:molybdopterin cofactor binding"/>
    <property type="evidence" value="ECO:0007669"/>
    <property type="project" value="InterPro"/>
</dbReference>
<dbReference type="Proteomes" id="UP000309454">
    <property type="component" value="Unassembled WGS sequence"/>
</dbReference>
<evidence type="ECO:0000256" key="6">
    <source>
        <dbReference type="ARBA" id="ARBA00023014"/>
    </source>
</evidence>
<dbReference type="InterPro" id="IPR011888">
    <property type="entry name" value="Anaer_DMSO_reductase"/>
</dbReference>
<dbReference type="NCBIfam" id="TIGR02166">
    <property type="entry name" value="dmsA_ynfE"/>
    <property type="match status" value="1"/>
</dbReference>
<dbReference type="GO" id="GO:0009055">
    <property type="term" value="F:electron transfer activity"/>
    <property type="evidence" value="ECO:0007669"/>
    <property type="project" value="TreeGrafter"/>
</dbReference>
<dbReference type="GO" id="GO:0030288">
    <property type="term" value="C:outer membrane-bounded periplasmic space"/>
    <property type="evidence" value="ECO:0007669"/>
    <property type="project" value="TreeGrafter"/>
</dbReference>
<dbReference type="AlphaFoldDB" id="A0A3N0A863"/>
<dbReference type="InterPro" id="IPR006657">
    <property type="entry name" value="MoPterin_dinucl-bd_dom"/>
</dbReference>
<keyword evidence="4" id="KW-0560">Oxidoreductase</keyword>
<dbReference type="SUPFAM" id="SSF53706">
    <property type="entry name" value="Formate dehydrogenase/DMSO reductase, domains 1-3"/>
    <property type="match status" value="1"/>
</dbReference>
<dbReference type="SMART" id="SM00926">
    <property type="entry name" value="Molybdop_Fe4S4"/>
    <property type="match status" value="1"/>
</dbReference>
<keyword evidence="5" id="KW-0408">Iron</keyword>
<dbReference type="SUPFAM" id="SSF50692">
    <property type="entry name" value="ADC-like"/>
    <property type="match status" value="1"/>
</dbReference>
<dbReference type="Gene3D" id="3.40.50.740">
    <property type="match status" value="1"/>
</dbReference>
<reference evidence="9 10" key="1">
    <citation type="submission" date="2019-04" db="EMBL/GenBank/DDBJ databases">
        <title>Microbes associate with the intestines of laboratory mice.</title>
        <authorList>
            <person name="Navarre W."/>
            <person name="Wong E."/>
            <person name="Huang K.C."/>
            <person name="Tropini C."/>
            <person name="Ng K."/>
            <person name="Yu B."/>
        </authorList>
    </citation>
    <scope>NUCLEOTIDE SEQUENCE [LARGE SCALE GENOMIC DNA]</scope>
    <source>
        <strain evidence="9 10">NM48_B13</strain>
    </source>
</reference>
<dbReference type="GeneID" id="93357451"/>
<evidence type="ECO:0000259" key="7">
    <source>
        <dbReference type="PROSITE" id="PS51669"/>
    </source>
</evidence>